<dbReference type="PROSITE" id="PS51257">
    <property type="entry name" value="PROKAR_LIPOPROTEIN"/>
    <property type="match status" value="1"/>
</dbReference>
<dbReference type="Pfam" id="PF01522">
    <property type="entry name" value="Polysacc_deac_1"/>
    <property type="match status" value="1"/>
</dbReference>
<feature type="signal peptide" evidence="3">
    <location>
        <begin position="1"/>
        <end position="26"/>
    </location>
</feature>
<keyword evidence="2" id="KW-0378">Hydrolase</keyword>
<dbReference type="Gene3D" id="3.20.20.370">
    <property type="entry name" value="Glycoside hydrolase/deacetylase"/>
    <property type="match status" value="1"/>
</dbReference>
<reference evidence="5 6" key="1">
    <citation type="submission" date="2024-08" db="EMBL/GenBank/DDBJ databases">
        <title>Two novel Cytobacillus novel species.</title>
        <authorList>
            <person name="Liu G."/>
        </authorList>
    </citation>
    <scope>NUCLEOTIDE SEQUENCE [LARGE SCALE GENOMIC DNA]</scope>
    <source>
        <strain evidence="5 6">FJAT-53684</strain>
    </source>
</reference>
<dbReference type="InterPro" id="IPR011330">
    <property type="entry name" value="Glyco_hydro/deAcase_b/a-brl"/>
</dbReference>
<dbReference type="RefSeq" id="WP_389222628.1">
    <property type="nucleotide sequence ID" value="NZ_JBIACJ010000013.1"/>
</dbReference>
<dbReference type="InterPro" id="IPR002509">
    <property type="entry name" value="NODB_dom"/>
</dbReference>
<comment type="caution">
    <text evidence="5">The sequence shown here is derived from an EMBL/GenBank/DDBJ whole genome shotgun (WGS) entry which is preliminary data.</text>
</comment>
<organism evidence="5 6">
    <name type="scientific">Cytobacillus mangrovibacter</name>
    <dbReference type="NCBI Taxonomy" id="3299024"/>
    <lineage>
        <taxon>Bacteria</taxon>
        <taxon>Bacillati</taxon>
        <taxon>Bacillota</taxon>
        <taxon>Bacilli</taxon>
        <taxon>Bacillales</taxon>
        <taxon>Bacillaceae</taxon>
        <taxon>Cytobacillus</taxon>
    </lineage>
</organism>
<dbReference type="SUPFAM" id="SSF88713">
    <property type="entry name" value="Glycoside hydrolase/deacetylase"/>
    <property type="match status" value="1"/>
</dbReference>
<evidence type="ECO:0000259" key="4">
    <source>
        <dbReference type="PROSITE" id="PS51677"/>
    </source>
</evidence>
<dbReference type="InterPro" id="IPR025453">
    <property type="entry name" value="DUF4309"/>
</dbReference>
<gene>
    <name evidence="5" type="ORF">ACFYKT_18610</name>
</gene>
<feature type="domain" description="NodB homology" evidence="4">
    <location>
        <begin position="237"/>
        <end position="416"/>
    </location>
</feature>
<name>A0ABW6K2E3_9BACI</name>
<dbReference type="PANTHER" id="PTHR10587">
    <property type="entry name" value="GLYCOSYL TRANSFERASE-RELATED"/>
    <property type="match status" value="1"/>
</dbReference>
<evidence type="ECO:0000256" key="2">
    <source>
        <dbReference type="ARBA" id="ARBA00022801"/>
    </source>
</evidence>
<dbReference type="PANTHER" id="PTHR10587:SF133">
    <property type="entry name" value="CHITIN DEACETYLASE 1-RELATED"/>
    <property type="match status" value="1"/>
</dbReference>
<dbReference type="EMBL" id="JBIACJ010000013">
    <property type="protein sequence ID" value="MFE8698337.1"/>
    <property type="molecule type" value="Genomic_DNA"/>
</dbReference>
<evidence type="ECO:0000256" key="1">
    <source>
        <dbReference type="ARBA" id="ARBA00022723"/>
    </source>
</evidence>
<accession>A0ABW6K2E3</accession>
<keyword evidence="1" id="KW-0479">Metal-binding</keyword>
<dbReference type="PROSITE" id="PS51677">
    <property type="entry name" value="NODB"/>
    <property type="match status" value="1"/>
</dbReference>
<dbReference type="InterPro" id="IPR050248">
    <property type="entry name" value="Polysacc_deacetylase_ArnD"/>
</dbReference>
<sequence>MLKPIRSMKVMIVFFILFLSACQSQKTVPEEPLEQRENSLQPKEVDAVSILLNEIMDQAQNGMTVGSQINVMDSKMEQVKAEWGEPDKLDQSGKGSYATYDEKNFAVGFNESGEIFDVRSYANDLIKLTPDLINDSLGQPDQVRKTNSEEIYVYVLNHLIELKFIIPNNSKAVHHISVYNPERANADKISDEYVLDIKGQSKQLTASAWESMKNWRQQIVAFAKEHENVYINGPNKKQVALTFDDGPDELVTPAIIDILDEHHVKGNFFFVGSNVEAHPDVVKQAYDSGHLVASHSYNHVELTKRSQAEIQTEMKRAGQAIKSVIGKETAILRTPYGETNKQVAEIAKQEGYSIVLWSIDTLDWSQKEASNIINNVMNHVRNGDIILMHSDSEKTETVKALPALIEALQKENFEIVDLETLLNVKAYQ</sequence>
<keyword evidence="3" id="KW-0732">Signal</keyword>
<proteinExistence type="predicted"/>
<keyword evidence="6" id="KW-1185">Reference proteome</keyword>
<evidence type="ECO:0000313" key="5">
    <source>
        <dbReference type="EMBL" id="MFE8698337.1"/>
    </source>
</evidence>
<evidence type="ECO:0000256" key="3">
    <source>
        <dbReference type="SAM" id="SignalP"/>
    </source>
</evidence>
<dbReference type="Proteomes" id="UP001601058">
    <property type="component" value="Unassembled WGS sequence"/>
</dbReference>
<feature type="chain" id="PRO_5045183597" evidence="3">
    <location>
        <begin position="27"/>
        <end position="428"/>
    </location>
</feature>
<protein>
    <submittedName>
        <fullName evidence="5">Polysaccharide deacetylase family protein</fullName>
    </submittedName>
</protein>
<dbReference type="CDD" id="cd10917">
    <property type="entry name" value="CE4_NodB_like_6s_7s"/>
    <property type="match status" value="1"/>
</dbReference>
<dbReference type="Pfam" id="PF14172">
    <property type="entry name" value="DUF4309"/>
    <property type="match status" value="1"/>
</dbReference>
<evidence type="ECO:0000313" key="6">
    <source>
        <dbReference type="Proteomes" id="UP001601058"/>
    </source>
</evidence>